<dbReference type="GO" id="GO:0016018">
    <property type="term" value="F:cyclosporin A binding"/>
    <property type="evidence" value="ECO:0007669"/>
    <property type="project" value="TreeGrafter"/>
</dbReference>
<evidence type="ECO:0000313" key="3">
    <source>
        <dbReference type="EMBL" id="KAG7373357.1"/>
    </source>
</evidence>
<dbReference type="EMBL" id="JAGRRH010000002">
    <property type="protein sequence ID" value="KAG7373357.1"/>
    <property type="molecule type" value="Genomic_DNA"/>
</dbReference>
<keyword evidence="4" id="KW-1185">Reference proteome</keyword>
<reference evidence="3" key="1">
    <citation type="journal article" date="2021" name="Sci. Rep.">
        <title>Diploid genomic architecture of Nitzschia inconspicua, an elite biomass production diatom.</title>
        <authorList>
            <person name="Oliver A."/>
            <person name="Podell S."/>
            <person name="Pinowska A."/>
            <person name="Traller J.C."/>
            <person name="Smith S.R."/>
            <person name="McClure R."/>
            <person name="Beliaev A."/>
            <person name="Bohutskyi P."/>
            <person name="Hill E.A."/>
            <person name="Rabines A."/>
            <person name="Zheng H."/>
            <person name="Allen L.Z."/>
            <person name="Kuo A."/>
            <person name="Grigoriev I.V."/>
            <person name="Allen A.E."/>
            <person name="Hazlebeck D."/>
            <person name="Allen E.E."/>
        </authorList>
    </citation>
    <scope>NUCLEOTIDE SEQUENCE</scope>
    <source>
        <strain evidence="3">Hildebrandi</strain>
    </source>
</reference>
<reference evidence="3" key="2">
    <citation type="submission" date="2021-04" db="EMBL/GenBank/DDBJ databases">
        <authorList>
            <person name="Podell S."/>
        </authorList>
    </citation>
    <scope>NUCLEOTIDE SEQUENCE</scope>
    <source>
        <strain evidence="3">Hildebrandi</strain>
    </source>
</reference>
<dbReference type="GO" id="GO:0006457">
    <property type="term" value="P:protein folding"/>
    <property type="evidence" value="ECO:0007669"/>
    <property type="project" value="TreeGrafter"/>
</dbReference>
<evidence type="ECO:0000313" key="4">
    <source>
        <dbReference type="Proteomes" id="UP000693970"/>
    </source>
</evidence>
<dbReference type="OrthoDB" id="193499at2759"/>
<evidence type="ECO:0000256" key="1">
    <source>
        <dbReference type="SAM" id="MobiDB-lite"/>
    </source>
</evidence>
<dbReference type="PANTHER" id="PTHR11071">
    <property type="entry name" value="PEPTIDYL-PROLYL CIS-TRANS ISOMERASE"/>
    <property type="match status" value="1"/>
</dbReference>
<comment type="caution">
    <text evidence="3">The sequence shown here is derived from an EMBL/GenBank/DDBJ whole genome shotgun (WGS) entry which is preliminary data.</text>
</comment>
<feature type="compositionally biased region" description="Polar residues" evidence="1">
    <location>
        <begin position="322"/>
        <end position="332"/>
    </location>
</feature>
<proteinExistence type="predicted"/>
<dbReference type="PROSITE" id="PS50072">
    <property type="entry name" value="CSA_PPIASE_2"/>
    <property type="match status" value="1"/>
</dbReference>
<organism evidence="3 4">
    <name type="scientific">Nitzschia inconspicua</name>
    <dbReference type="NCBI Taxonomy" id="303405"/>
    <lineage>
        <taxon>Eukaryota</taxon>
        <taxon>Sar</taxon>
        <taxon>Stramenopiles</taxon>
        <taxon>Ochrophyta</taxon>
        <taxon>Bacillariophyta</taxon>
        <taxon>Bacillariophyceae</taxon>
        <taxon>Bacillariophycidae</taxon>
        <taxon>Bacillariales</taxon>
        <taxon>Bacillariaceae</taxon>
        <taxon>Nitzschia</taxon>
    </lineage>
</organism>
<dbReference type="InterPro" id="IPR002130">
    <property type="entry name" value="Cyclophilin-type_PPIase_dom"/>
</dbReference>
<dbReference type="PANTHER" id="PTHR11071:SF561">
    <property type="entry name" value="PEPTIDYL-PROLYL CIS-TRANS ISOMERASE D-RELATED"/>
    <property type="match status" value="1"/>
</dbReference>
<dbReference type="GO" id="GO:0003755">
    <property type="term" value="F:peptidyl-prolyl cis-trans isomerase activity"/>
    <property type="evidence" value="ECO:0007669"/>
    <property type="project" value="InterPro"/>
</dbReference>
<dbReference type="Pfam" id="PF00160">
    <property type="entry name" value="Pro_isomerase"/>
    <property type="match status" value="1"/>
</dbReference>
<accession>A0A9K3M3W7</accession>
<feature type="domain" description="PPIase cyclophilin-type" evidence="2">
    <location>
        <begin position="145"/>
        <end position="318"/>
    </location>
</feature>
<gene>
    <name evidence="3" type="ORF">IV203_034081</name>
</gene>
<sequence>MTSLVRSSRHVTARSLSNSWRSGSSLLSSNVTVDGKTYPILPTVPSPLYSQRRCMGSGGGARGARGHGWWVNYRQGKGGRHLQGEYSDRTLEELQAWNDAVFSLGSQLAYIDIRTEAVLVNAEANNSNSNSKSNTADDDTATTYRLKLELATAVLPRATENFLKLLQAPAGVGYTSTVLHRVEKKVGLMGGLVWNGHHQSEKNGKKTKTNNLNQVLVGKCHEDLRMPTSFTNMDVSSERMVLSHVPGILTMVSPRVHEIDSRFLLCSTYSPHLDGKAVAIGRLADEESFQTVQQWEQTLITHKGRPTNVVLRIAECGLLQAATQNHPNPTAESTEKSEGKHVSESL</sequence>
<feature type="compositionally biased region" description="Basic and acidic residues" evidence="1">
    <location>
        <begin position="333"/>
        <end position="346"/>
    </location>
</feature>
<protein>
    <submittedName>
        <fullName evidence="3">Cyclophilin-type peptidyl-prolyl cis-trans isomerase</fullName>
    </submittedName>
</protein>
<name>A0A9K3M3W7_9STRA</name>
<keyword evidence="3" id="KW-0413">Isomerase</keyword>
<dbReference type="GO" id="GO:0005737">
    <property type="term" value="C:cytoplasm"/>
    <property type="evidence" value="ECO:0007669"/>
    <property type="project" value="TreeGrafter"/>
</dbReference>
<dbReference type="Proteomes" id="UP000693970">
    <property type="component" value="Unassembled WGS sequence"/>
</dbReference>
<evidence type="ECO:0000259" key="2">
    <source>
        <dbReference type="PROSITE" id="PS50072"/>
    </source>
</evidence>
<feature type="region of interest" description="Disordered" evidence="1">
    <location>
        <begin position="322"/>
        <end position="346"/>
    </location>
</feature>
<dbReference type="AlphaFoldDB" id="A0A9K3M3W7"/>